<dbReference type="InterPro" id="IPR001610">
    <property type="entry name" value="PAC"/>
</dbReference>
<sequence length="1280" mass="144164">MAKHLNIHNRLALVLWGAALLAFVVAGVGFLLFEHLTLENRARQIMTPYAQLVSVGTDAAIAFEDTQRAQEILDTLKANPQILAAAIYLADGRLLAGFDRLSAPQTSISSQADGIYLSANRAEWLQSLPHNARLRLNMDLDQLGRQARQVLWFLGGGVLVLLLATWGQLLVLKRTIAQPIAILTNATERARTRADYRQQVPLASTDELATLGRNFNAMLDAIQEREDALHRLSAFQRAILDNVAYGIISTTPEGLVTSINPAAERLLGYSAEEIIGKYTPALWHDPEEIVWRARELSRESGETIPPGFEVFTIHPLQRESEEREWTFICKNRSRVPVNLSVTALQDENGEISGFVGLVYDLSERKRDRNQLNLLNFALDKVKETIFLMGENDPHFLYANHSAALTLGYSCEQLTSGMGVYDIDPTWTEDVWQKFWPEFRDRKQMQFETVHRARDGHTFSVEVAGNYFEYDGKVYNLAICRDISERKQIELERQTNLHFFQSKASINQAIQQASSLEQMMSDVLDTVLGIFDCDRAYLLFPCDPERSAWSIAMARCKPDYPGLLASKLEMPMDPDIAETFRILLAADGPVKFEPESPYSLPTDTSEHFQFKSFMAMAIHPKVGEPWIFGIHQCLHARTWTADELRLLQEIGRRLTDGLTGLLSQRDLQASETRYRRIVDTANEGIWVLGADANTSFVNARMAEMLGYAIEDMRGRPMTDFMFADDIPDHMQKMENRRRGRAEQYERRLYNKAGQVVWTLASAAPNFDDEQHFLGSFAMLTDITERKQAEEALRQHKNRLEETVQQRTAELLLARDAAEAANKAKSTFLANMSHELRTPLNAIMGFSNILRKNLKLDSDDRRNIDIINRSGEHLLTLINDVLEMAKIEAGRVQLDSAAFDLGETVTDVLDMMQVRATEKNLELVIDQSSTFPRYIVGDQARLRQVLINLVGNALKFTQHGSVSIRLKTRNNSRAHLMIDIEDTGLGISPEDQQRVFEPFVQVGPLADNKGTGLGLSISRQFVELMGGEISLDSQPGVGSLFRVDLPLQLAEASDISQLNSADEREVLGLAPGQSDYRILIVEDQQENQLLLTHLMESAGFRVMQADNGEQGVAIFQAWQPHLIWMDRQMPIMDGTQAAKIIRALPGGDAVKIVAVSASAFEEQRAEMLEAGMNDFVRKPFRAAEIYDCLVKQLGIRFIYADKFKPESANITFRAEMLSVLPKELRQALATALTSLDSDRIDQVIQQIGDSDRTLQSALAQLAENYNYPAILKALRLYENDHD</sequence>
<dbReference type="Pfam" id="PF13426">
    <property type="entry name" value="PAS_9"/>
    <property type="match status" value="3"/>
</dbReference>
<comment type="subcellular location">
    <subcellularLocation>
        <location evidence="2">Membrane</location>
    </subcellularLocation>
</comment>
<dbReference type="SMART" id="SM00086">
    <property type="entry name" value="PAC"/>
    <property type="match status" value="3"/>
</dbReference>
<comment type="catalytic activity">
    <reaction evidence="1">
        <text>ATP + protein L-histidine = ADP + protein N-phospho-L-histidine.</text>
        <dbReference type="EC" id="2.7.13.3"/>
    </reaction>
</comment>
<evidence type="ECO:0000313" key="15">
    <source>
        <dbReference type="Proteomes" id="UP000652176"/>
    </source>
</evidence>
<dbReference type="Gene3D" id="3.30.450.20">
    <property type="entry name" value="PAS domain"/>
    <property type="match status" value="3"/>
</dbReference>
<dbReference type="InterPro" id="IPR035965">
    <property type="entry name" value="PAS-like_dom_sf"/>
</dbReference>
<dbReference type="InterPro" id="IPR004358">
    <property type="entry name" value="Sig_transdc_His_kin-like_C"/>
</dbReference>
<dbReference type="Pfam" id="PF17152">
    <property type="entry name" value="CHASE8"/>
    <property type="match status" value="1"/>
</dbReference>
<dbReference type="Pfam" id="PF00672">
    <property type="entry name" value="HAMP"/>
    <property type="match status" value="1"/>
</dbReference>
<evidence type="ECO:0000313" key="14">
    <source>
        <dbReference type="EMBL" id="MBD9357906.1"/>
    </source>
</evidence>
<feature type="transmembrane region" description="Helical" evidence="8">
    <location>
        <begin position="12"/>
        <end position="33"/>
    </location>
</feature>
<dbReference type="Gene3D" id="3.30.450.40">
    <property type="match status" value="1"/>
</dbReference>
<dbReference type="CDD" id="cd06225">
    <property type="entry name" value="HAMP"/>
    <property type="match status" value="1"/>
</dbReference>
<dbReference type="PROSITE" id="PS50110">
    <property type="entry name" value="RESPONSE_REGULATORY"/>
    <property type="match status" value="1"/>
</dbReference>
<dbReference type="InterPro" id="IPR000700">
    <property type="entry name" value="PAS-assoc_C"/>
</dbReference>
<dbReference type="EC" id="2.7.13.3" evidence="3"/>
<dbReference type="Pfam" id="PF00512">
    <property type="entry name" value="HisKA"/>
    <property type="match status" value="1"/>
</dbReference>
<feature type="domain" description="Histidine kinase" evidence="9">
    <location>
        <begin position="829"/>
        <end position="1047"/>
    </location>
</feature>
<dbReference type="CDD" id="cd00130">
    <property type="entry name" value="PAS"/>
    <property type="match status" value="3"/>
</dbReference>
<dbReference type="Proteomes" id="UP000652176">
    <property type="component" value="Unassembled WGS sequence"/>
</dbReference>
<dbReference type="InterPro" id="IPR003594">
    <property type="entry name" value="HATPase_dom"/>
</dbReference>
<dbReference type="InterPro" id="IPR003660">
    <property type="entry name" value="HAMP_dom"/>
</dbReference>
<evidence type="ECO:0000256" key="6">
    <source>
        <dbReference type="ARBA" id="ARBA00022777"/>
    </source>
</evidence>
<evidence type="ECO:0000256" key="4">
    <source>
        <dbReference type="ARBA" id="ARBA00022553"/>
    </source>
</evidence>
<evidence type="ECO:0000259" key="13">
    <source>
        <dbReference type="PROSITE" id="PS50885"/>
    </source>
</evidence>
<keyword evidence="6" id="KW-0418">Kinase</keyword>
<dbReference type="Pfam" id="PF01590">
    <property type="entry name" value="GAF"/>
    <property type="match status" value="1"/>
</dbReference>
<organism evidence="14 15">
    <name type="scientific">Methylomonas albis</name>
    <dbReference type="NCBI Taxonomy" id="1854563"/>
    <lineage>
        <taxon>Bacteria</taxon>
        <taxon>Pseudomonadati</taxon>
        <taxon>Pseudomonadota</taxon>
        <taxon>Gammaproteobacteria</taxon>
        <taxon>Methylococcales</taxon>
        <taxon>Methylococcaceae</taxon>
        <taxon>Methylomonas</taxon>
    </lineage>
</organism>
<evidence type="ECO:0000256" key="7">
    <source>
        <dbReference type="PROSITE-ProRule" id="PRU00169"/>
    </source>
</evidence>
<comment type="caution">
    <text evidence="14">The sequence shown here is derived from an EMBL/GenBank/DDBJ whole genome shotgun (WGS) entry which is preliminary data.</text>
</comment>
<evidence type="ECO:0000259" key="11">
    <source>
        <dbReference type="PROSITE" id="PS50112"/>
    </source>
</evidence>
<dbReference type="SUPFAM" id="SSF158472">
    <property type="entry name" value="HAMP domain-like"/>
    <property type="match status" value="1"/>
</dbReference>
<dbReference type="SMART" id="SM00304">
    <property type="entry name" value="HAMP"/>
    <property type="match status" value="1"/>
</dbReference>
<keyword evidence="8" id="KW-1133">Transmembrane helix</keyword>
<gene>
    <name evidence="14" type="ORF">IE877_18870</name>
</gene>
<dbReference type="Gene3D" id="6.10.340.10">
    <property type="match status" value="1"/>
</dbReference>
<feature type="domain" description="PAS" evidence="11">
    <location>
        <begin position="669"/>
        <end position="739"/>
    </location>
</feature>
<protein>
    <recommendedName>
        <fullName evidence="3">histidine kinase</fullName>
        <ecNumber evidence="3">2.7.13.3</ecNumber>
    </recommendedName>
</protein>
<name>A0ABR9D539_9GAMM</name>
<evidence type="ECO:0000256" key="5">
    <source>
        <dbReference type="ARBA" id="ARBA00022679"/>
    </source>
</evidence>
<feature type="domain" description="PAS" evidence="11">
    <location>
        <begin position="232"/>
        <end position="277"/>
    </location>
</feature>
<evidence type="ECO:0000259" key="9">
    <source>
        <dbReference type="PROSITE" id="PS50109"/>
    </source>
</evidence>
<dbReference type="PROSITE" id="PS50885">
    <property type="entry name" value="HAMP"/>
    <property type="match status" value="1"/>
</dbReference>
<dbReference type="SUPFAM" id="SSF52172">
    <property type="entry name" value="CheY-like"/>
    <property type="match status" value="1"/>
</dbReference>
<evidence type="ECO:0000256" key="2">
    <source>
        <dbReference type="ARBA" id="ARBA00004370"/>
    </source>
</evidence>
<dbReference type="InterPro" id="IPR036097">
    <property type="entry name" value="HisK_dim/P_sf"/>
</dbReference>
<dbReference type="PANTHER" id="PTHR43047">
    <property type="entry name" value="TWO-COMPONENT HISTIDINE PROTEIN KINASE"/>
    <property type="match status" value="1"/>
</dbReference>
<dbReference type="Gene3D" id="1.10.287.130">
    <property type="match status" value="1"/>
</dbReference>
<accession>A0ABR9D539</accession>
<dbReference type="InterPro" id="IPR003661">
    <property type="entry name" value="HisK_dim/P_dom"/>
</dbReference>
<dbReference type="InterPro" id="IPR000014">
    <property type="entry name" value="PAS"/>
</dbReference>
<dbReference type="NCBIfam" id="TIGR00229">
    <property type="entry name" value="sensory_box"/>
    <property type="match status" value="3"/>
</dbReference>
<dbReference type="CDD" id="cd17546">
    <property type="entry name" value="REC_hyHK_CKI1_RcsC-like"/>
    <property type="match status" value="1"/>
</dbReference>
<evidence type="ECO:0000259" key="10">
    <source>
        <dbReference type="PROSITE" id="PS50110"/>
    </source>
</evidence>
<dbReference type="CDD" id="cd16922">
    <property type="entry name" value="HATPase_EvgS-ArcB-TorS-like"/>
    <property type="match status" value="1"/>
</dbReference>
<feature type="domain" description="PAC" evidence="12">
    <location>
        <begin position="741"/>
        <end position="793"/>
    </location>
</feature>
<dbReference type="PRINTS" id="PR00344">
    <property type="entry name" value="BCTRLSENSOR"/>
</dbReference>
<dbReference type="Gene3D" id="3.40.50.2300">
    <property type="match status" value="1"/>
</dbReference>
<dbReference type="EMBL" id="JACXSS010000001">
    <property type="protein sequence ID" value="MBD9357906.1"/>
    <property type="molecule type" value="Genomic_DNA"/>
</dbReference>
<dbReference type="InterPro" id="IPR036890">
    <property type="entry name" value="HATPase_C_sf"/>
</dbReference>
<feature type="domain" description="PAC" evidence="12">
    <location>
        <begin position="321"/>
        <end position="373"/>
    </location>
</feature>
<dbReference type="Gene3D" id="3.30.565.10">
    <property type="entry name" value="Histidine kinase-like ATPase, C-terminal domain"/>
    <property type="match status" value="1"/>
</dbReference>
<dbReference type="Pfam" id="PF00072">
    <property type="entry name" value="Response_reg"/>
    <property type="match status" value="1"/>
</dbReference>
<feature type="transmembrane region" description="Helical" evidence="8">
    <location>
        <begin position="150"/>
        <end position="171"/>
    </location>
</feature>
<dbReference type="SUPFAM" id="SSF55874">
    <property type="entry name" value="ATPase domain of HSP90 chaperone/DNA topoisomerase II/histidine kinase"/>
    <property type="match status" value="1"/>
</dbReference>
<keyword evidence="15" id="KW-1185">Reference proteome</keyword>
<dbReference type="InterPro" id="IPR001789">
    <property type="entry name" value="Sig_transdc_resp-reg_receiver"/>
</dbReference>
<dbReference type="SMART" id="SM00091">
    <property type="entry name" value="PAS"/>
    <property type="match status" value="3"/>
</dbReference>
<dbReference type="SUPFAM" id="SSF55785">
    <property type="entry name" value="PYP-like sensor domain (PAS domain)"/>
    <property type="match status" value="3"/>
</dbReference>
<evidence type="ECO:0000256" key="1">
    <source>
        <dbReference type="ARBA" id="ARBA00000085"/>
    </source>
</evidence>
<keyword evidence="5" id="KW-0808">Transferase</keyword>
<dbReference type="InterPro" id="IPR011006">
    <property type="entry name" value="CheY-like_superfamily"/>
</dbReference>
<feature type="modified residue" description="4-aspartylphosphate" evidence="7">
    <location>
        <position position="1124"/>
    </location>
</feature>
<feature type="domain" description="Response regulatory" evidence="10">
    <location>
        <begin position="1075"/>
        <end position="1191"/>
    </location>
</feature>
<proteinExistence type="predicted"/>
<evidence type="ECO:0000259" key="12">
    <source>
        <dbReference type="PROSITE" id="PS50113"/>
    </source>
</evidence>
<keyword evidence="4 7" id="KW-0597">Phosphoprotein</keyword>
<dbReference type="CDD" id="cd00082">
    <property type="entry name" value="HisKA"/>
    <property type="match status" value="1"/>
</dbReference>
<dbReference type="Pfam" id="PF02518">
    <property type="entry name" value="HATPase_c"/>
    <property type="match status" value="1"/>
</dbReference>
<reference evidence="14 15" key="1">
    <citation type="submission" date="2020-09" db="EMBL/GenBank/DDBJ databases">
        <title>Methylomonas albis sp. nov. and Methylomonas fluvii sp. nov.: Two cold-adapted methanotrophs from the River Elbe and an amended description of Methylovulum psychrotolerans strain Eb1.</title>
        <authorList>
            <person name="Bussmann I.K."/>
            <person name="Klings K.-W."/>
            <person name="Warnstedt J."/>
            <person name="Hoppert M."/>
            <person name="Saborowski A."/>
            <person name="Horn F."/>
            <person name="Liebner S."/>
        </authorList>
    </citation>
    <scope>NUCLEOTIDE SEQUENCE [LARGE SCALE GENOMIC DNA]</scope>
    <source>
        <strain evidence="14 15">EbA</strain>
    </source>
</reference>
<dbReference type="InterPro" id="IPR003018">
    <property type="entry name" value="GAF"/>
</dbReference>
<dbReference type="SMART" id="SM00448">
    <property type="entry name" value="REC"/>
    <property type="match status" value="1"/>
</dbReference>
<dbReference type="InterPro" id="IPR029016">
    <property type="entry name" value="GAF-like_dom_sf"/>
</dbReference>
<dbReference type="InterPro" id="IPR005467">
    <property type="entry name" value="His_kinase_dom"/>
</dbReference>
<evidence type="ECO:0000256" key="8">
    <source>
        <dbReference type="SAM" id="Phobius"/>
    </source>
</evidence>
<keyword evidence="8" id="KW-0472">Membrane</keyword>
<dbReference type="PROSITE" id="PS50113">
    <property type="entry name" value="PAC"/>
    <property type="match status" value="3"/>
</dbReference>
<dbReference type="SMART" id="SM00388">
    <property type="entry name" value="HisKA"/>
    <property type="match status" value="1"/>
</dbReference>
<dbReference type="PROSITE" id="PS50112">
    <property type="entry name" value="PAS"/>
    <property type="match status" value="2"/>
</dbReference>
<feature type="domain" description="HAMP" evidence="13">
    <location>
        <begin position="174"/>
        <end position="227"/>
    </location>
</feature>
<dbReference type="PROSITE" id="PS50109">
    <property type="entry name" value="HIS_KIN"/>
    <property type="match status" value="1"/>
</dbReference>
<keyword evidence="8" id="KW-0812">Transmembrane</keyword>
<dbReference type="SMART" id="SM00387">
    <property type="entry name" value="HATPase_c"/>
    <property type="match status" value="1"/>
</dbReference>
<feature type="domain" description="PAC" evidence="12">
    <location>
        <begin position="442"/>
        <end position="494"/>
    </location>
</feature>
<dbReference type="SUPFAM" id="SSF47384">
    <property type="entry name" value="Homodimeric domain of signal transducing histidine kinase"/>
    <property type="match status" value="1"/>
</dbReference>
<dbReference type="PANTHER" id="PTHR43047:SF72">
    <property type="entry name" value="OSMOSENSING HISTIDINE PROTEIN KINASE SLN1"/>
    <property type="match status" value="1"/>
</dbReference>
<dbReference type="InterPro" id="IPR033417">
    <property type="entry name" value="CHASE8"/>
</dbReference>
<dbReference type="RefSeq" id="WP_192376154.1">
    <property type="nucleotide sequence ID" value="NZ_CAJHIV010000001.1"/>
</dbReference>
<evidence type="ECO:0000256" key="3">
    <source>
        <dbReference type="ARBA" id="ARBA00012438"/>
    </source>
</evidence>
<dbReference type="SUPFAM" id="SSF55781">
    <property type="entry name" value="GAF domain-like"/>
    <property type="match status" value="1"/>
</dbReference>